<sequence length="88" mass="9431">MRSPVACADDGKLANGTPFDSSRKRGQPFVFTLGAGQVIKGWDQGLMDMCPGEKRQLTIPPELGYGARGAGGVELLEIKNRKPGKDEL</sequence>
<dbReference type="Proteomes" id="UP000243876">
    <property type="component" value="Unassembled WGS sequence"/>
</dbReference>
<dbReference type="InterPro" id="IPR001179">
    <property type="entry name" value="PPIase_FKBP_dom"/>
</dbReference>
<dbReference type="GO" id="GO:0003755">
    <property type="term" value="F:peptidyl-prolyl cis-trans isomerase activity"/>
    <property type="evidence" value="ECO:0007669"/>
    <property type="project" value="UniProtKB-KW"/>
</dbReference>
<evidence type="ECO:0000313" key="9">
    <source>
        <dbReference type="Proteomes" id="UP000243876"/>
    </source>
</evidence>
<evidence type="ECO:0000256" key="1">
    <source>
        <dbReference type="ARBA" id="ARBA00000971"/>
    </source>
</evidence>
<dbReference type="Pfam" id="PF00254">
    <property type="entry name" value="FKBP_C"/>
    <property type="match status" value="1"/>
</dbReference>
<reference evidence="9" key="1">
    <citation type="submission" date="2015-02" db="EMBL/GenBank/DDBJ databases">
        <authorList>
            <person name="Gon?alves P."/>
        </authorList>
    </citation>
    <scope>NUCLEOTIDE SEQUENCE [LARGE SCALE GENOMIC DNA]</scope>
</reference>
<dbReference type="GO" id="GO:0005783">
    <property type="term" value="C:endoplasmic reticulum"/>
    <property type="evidence" value="ECO:0007669"/>
    <property type="project" value="TreeGrafter"/>
</dbReference>
<gene>
    <name evidence="8" type="primary">SPOSA6832_01595</name>
</gene>
<organism evidence="8 9">
    <name type="scientific">Sporidiobolus salmonicolor</name>
    <name type="common">Yeast-like fungus</name>
    <name type="synonym">Sporobolomyces salmonicolor</name>
    <dbReference type="NCBI Taxonomy" id="5005"/>
    <lineage>
        <taxon>Eukaryota</taxon>
        <taxon>Fungi</taxon>
        <taxon>Dikarya</taxon>
        <taxon>Basidiomycota</taxon>
        <taxon>Pucciniomycotina</taxon>
        <taxon>Microbotryomycetes</taxon>
        <taxon>Sporidiobolales</taxon>
        <taxon>Sporidiobolaceae</taxon>
        <taxon>Sporobolomyces</taxon>
    </lineage>
</organism>
<protein>
    <recommendedName>
        <fullName evidence="2 5">peptidylprolyl isomerase</fullName>
        <ecNumber evidence="2 5">5.2.1.8</ecNumber>
    </recommendedName>
</protein>
<accession>A0A0D6EJU8</accession>
<dbReference type="PROSITE" id="PS50059">
    <property type="entry name" value="FKBP_PPIASE"/>
    <property type="match status" value="1"/>
</dbReference>
<keyword evidence="9" id="KW-1185">Reference proteome</keyword>
<proteinExistence type="predicted"/>
<feature type="non-terminal residue" evidence="8">
    <location>
        <position position="1"/>
    </location>
</feature>
<keyword evidence="4 5" id="KW-0413">Isomerase</keyword>
<keyword evidence="3 5" id="KW-0697">Rotamase</keyword>
<dbReference type="InterPro" id="IPR044609">
    <property type="entry name" value="FKBP2/11"/>
</dbReference>
<dbReference type="AlphaFoldDB" id="A0A0D6EJU8"/>
<evidence type="ECO:0000256" key="2">
    <source>
        <dbReference type="ARBA" id="ARBA00013194"/>
    </source>
</evidence>
<evidence type="ECO:0000256" key="5">
    <source>
        <dbReference type="PROSITE-ProRule" id="PRU00277"/>
    </source>
</evidence>
<dbReference type="SUPFAM" id="SSF54534">
    <property type="entry name" value="FKBP-like"/>
    <property type="match status" value="1"/>
</dbReference>
<feature type="region of interest" description="Disordered" evidence="6">
    <location>
        <begin position="1"/>
        <end position="25"/>
    </location>
</feature>
<dbReference type="InterPro" id="IPR046357">
    <property type="entry name" value="PPIase_dom_sf"/>
</dbReference>
<dbReference type="OrthoDB" id="1902587at2759"/>
<dbReference type="PANTHER" id="PTHR45779:SF7">
    <property type="entry name" value="PEPTIDYLPROLYL ISOMERASE"/>
    <property type="match status" value="1"/>
</dbReference>
<evidence type="ECO:0000313" key="8">
    <source>
        <dbReference type="EMBL" id="CEQ40028.1"/>
    </source>
</evidence>
<dbReference type="Gene3D" id="3.10.50.40">
    <property type="match status" value="1"/>
</dbReference>
<dbReference type="PANTHER" id="PTHR45779">
    <property type="entry name" value="PEPTIDYLPROLYL ISOMERASE"/>
    <property type="match status" value="1"/>
</dbReference>
<dbReference type="EMBL" id="CENE01000005">
    <property type="protein sequence ID" value="CEQ40028.1"/>
    <property type="molecule type" value="Genomic_DNA"/>
</dbReference>
<evidence type="ECO:0000256" key="3">
    <source>
        <dbReference type="ARBA" id="ARBA00023110"/>
    </source>
</evidence>
<comment type="catalytic activity">
    <reaction evidence="1 5">
        <text>[protein]-peptidylproline (omega=180) = [protein]-peptidylproline (omega=0)</text>
        <dbReference type="Rhea" id="RHEA:16237"/>
        <dbReference type="Rhea" id="RHEA-COMP:10747"/>
        <dbReference type="Rhea" id="RHEA-COMP:10748"/>
        <dbReference type="ChEBI" id="CHEBI:83833"/>
        <dbReference type="ChEBI" id="CHEBI:83834"/>
        <dbReference type="EC" id="5.2.1.8"/>
    </reaction>
</comment>
<feature type="domain" description="PPIase FKBP-type" evidence="7">
    <location>
        <begin position="2"/>
        <end position="88"/>
    </location>
</feature>
<evidence type="ECO:0000256" key="6">
    <source>
        <dbReference type="SAM" id="MobiDB-lite"/>
    </source>
</evidence>
<evidence type="ECO:0000256" key="4">
    <source>
        <dbReference type="ARBA" id="ARBA00023235"/>
    </source>
</evidence>
<evidence type="ECO:0000259" key="7">
    <source>
        <dbReference type="PROSITE" id="PS50059"/>
    </source>
</evidence>
<dbReference type="EC" id="5.2.1.8" evidence="2 5"/>
<name>A0A0D6EJU8_SPOSA</name>